<dbReference type="OrthoDB" id="407442at2759"/>
<organism evidence="4 5">
    <name type="scientific">Erysiphe neolycopersici</name>
    <dbReference type="NCBI Taxonomy" id="212602"/>
    <lineage>
        <taxon>Eukaryota</taxon>
        <taxon>Fungi</taxon>
        <taxon>Dikarya</taxon>
        <taxon>Ascomycota</taxon>
        <taxon>Pezizomycotina</taxon>
        <taxon>Leotiomycetes</taxon>
        <taxon>Erysiphales</taxon>
        <taxon>Erysiphaceae</taxon>
        <taxon>Erysiphe</taxon>
    </lineage>
</organism>
<comment type="caution">
    <text evidence="4">The sequence shown here is derived from an EMBL/GenBank/DDBJ whole genome shotgun (WGS) entry which is preliminary data.</text>
</comment>
<dbReference type="InterPro" id="IPR012677">
    <property type="entry name" value="Nucleotide-bd_a/b_plait_sf"/>
</dbReference>
<dbReference type="AlphaFoldDB" id="A0A420I2Q0"/>
<dbReference type="PROSITE" id="PS50102">
    <property type="entry name" value="RRM"/>
    <property type="match status" value="1"/>
</dbReference>
<dbReference type="Gene3D" id="3.30.70.330">
    <property type="match status" value="1"/>
</dbReference>
<dbReference type="InterPro" id="IPR034168">
    <property type="entry name" value="PPIE_RRM"/>
</dbReference>
<dbReference type="EMBL" id="MCFK01002213">
    <property type="protein sequence ID" value="RKF63964.1"/>
    <property type="molecule type" value="Genomic_DNA"/>
</dbReference>
<evidence type="ECO:0000256" key="2">
    <source>
        <dbReference type="PROSITE-ProRule" id="PRU00176"/>
    </source>
</evidence>
<dbReference type="SUPFAM" id="SSF54928">
    <property type="entry name" value="RNA-binding domain, RBD"/>
    <property type="match status" value="1"/>
</dbReference>
<accession>A0A420I2Q0</accession>
<protein>
    <submittedName>
        <fullName evidence="4">Peptidyl-prolyl cis-trans isomerase E</fullName>
    </submittedName>
</protein>
<dbReference type="GO" id="GO:0003723">
    <property type="term" value="F:RNA binding"/>
    <property type="evidence" value="ECO:0007669"/>
    <property type="project" value="UniProtKB-UniRule"/>
</dbReference>
<dbReference type="InterPro" id="IPR035979">
    <property type="entry name" value="RBD_domain_sf"/>
</dbReference>
<dbReference type="PANTHER" id="PTHR48037:SF1">
    <property type="entry name" value="RRM DOMAIN-CONTAINING PROTEIN"/>
    <property type="match status" value="1"/>
</dbReference>
<dbReference type="Pfam" id="PF00076">
    <property type="entry name" value="RRM_1"/>
    <property type="match status" value="1"/>
</dbReference>
<keyword evidence="1 2" id="KW-0694">RNA-binding</keyword>
<dbReference type="GO" id="GO:0016853">
    <property type="term" value="F:isomerase activity"/>
    <property type="evidence" value="ECO:0007669"/>
    <property type="project" value="UniProtKB-KW"/>
</dbReference>
<keyword evidence="5" id="KW-1185">Reference proteome</keyword>
<dbReference type="Proteomes" id="UP000286134">
    <property type="component" value="Unassembled WGS sequence"/>
</dbReference>
<evidence type="ECO:0000256" key="1">
    <source>
        <dbReference type="ARBA" id="ARBA00022884"/>
    </source>
</evidence>
<sequence length="153" mass="16653">MTDQARWKATIYVGGLSKAVTISDLHAAFLPFGEIADVSLPQPEVPSMSEPHRGFGYIEFEDPEDTFDAINNMDQAELFGKVIKVNAAKPTKNVNEGLGSKIALWEQEGWLAENAVSEADKIATGRIRPELENNIEDPMQGLEGLDVAGPKLA</sequence>
<evidence type="ECO:0000313" key="4">
    <source>
        <dbReference type="EMBL" id="RKF63964.1"/>
    </source>
</evidence>
<reference evidence="4 5" key="1">
    <citation type="journal article" date="2018" name="BMC Genomics">
        <title>Comparative genome analyses reveal sequence features reflecting distinct modes of host-adaptation between dicot and monocot powdery mildew.</title>
        <authorList>
            <person name="Wu Y."/>
            <person name="Ma X."/>
            <person name="Pan Z."/>
            <person name="Kale S.D."/>
            <person name="Song Y."/>
            <person name="King H."/>
            <person name="Zhang Q."/>
            <person name="Presley C."/>
            <person name="Deng X."/>
            <person name="Wei C.I."/>
            <person name="Xiao S."/>
        </authorList>
    </citation>
    <scope>NUCLEOTIDE SEQUENCE [LARGE SCALE GENOMIC DNA]</scope>
    <source>
        <strain evidence="4">UMSG2</strain>
    </source>
</reference>
<evidence type="ECO:0000259" key="3">
    <source>
        <dbReference type="PROSITE" id="PS50102"/>
    </source>
</evidence>
<dbReference type="SMART" id="SM00360">
    <property type="entry name" value="RRM"/>
    <property type="match status" value="1"/>
</dbReference>
<feature type="domain" description="RRM" evidence="3">
    <location>
        <begin position="9"/>
        <end position="90"/>
    </location>
</feature>
<evidence type="ECO:0000313" key="5">
    <source>
        <dbReference type="Proteomes" id="UP000286134"/>
    </source>
</evidence>
<keyword evidence="4" id="KW-0413">Isomerase</keyword>
<dbReference type="CDD" id="cd12347">
    <property type="entry name" value="RRM_PPIE"/>
    <property type="match status" value="1"/>
</dbReference>
<dbReference type="PANTHER" id="PTHR48037">
    <property type="entry name" value="ATPASE E1"/>
    <property type="match status" value="1"/>
</dbReference>
<dbReference type="InterPro" id="IPR000504">
    <property type="entry name" value="RRM_dom"/>
</dbReference>
<gene>
    <name evidence="4" type="ORF">OnM2_022017</name>
</gene>
<dbReference type="STRING" id="212602.A0A420I2Q0"/>
<proteinExistence type="predicted"/>
<name>A0A420I2Q0_9PEZI</name>